<feature type="domain" description="Glycosyl hydrolase-like 10" evidence="4">
    <location>
        <begin position="179"/>
        <end position="487"/>
    </location>
</feature>
<evidence type="ECO:0000256" key="2">
    <source>
        <dbReference type="SAM" id="MobiDB-lite"/>
    </source>
</evidence>
<feature type="chain" id="PRO_5046669040" evidence="3">
    <location>
        <begin position="30"/>
        <end position="539"/>
    </location>
</feature>
<feature type="region of interest" description="Disordered" evidence="2">
    <location>
        <begin position="157"/>
        <end position="178"/>
    </location>
</feature>
<keyword evidence="7" id="KW-1185">Reference proteome</keyword>
<sequence length="539" mass="60200">MRFWKFHKWMILALIFVLFLPVTSRSVQAETSKQSISISLDGDKISSDVAPYILPKVYVTMVPLRVISEGLGASVDWQQTTKTVKINRDGSSLALINGKKTALVNGNDVALDASVQIKNGRIMVPLRFVGENLGLQVIWNQSAQSIALLSGSYIPNLPNPAEPSQPEPGNGNGQQTQGLHGAWISTVSNLDWPSTKSYGKVDQQKQEFISLLDKLQAMDINALFVQVRPAGDALYPSDLVPWSRYLTGTQGKDPGYDPLEFMIEEAHKRGMQFHAWFNPFRASMDTVTTKLAANHVAIEHPDWIVTANNQLIINPGIPEARQHIIDTVMEVVNKYNIDGVHLDDYFYPSGGTFNDNNTYKTYNTSGLSQADWRRDNVNQFVQQLGKSIHASKPSVEFGISPFGVWRNKATDVTGSDTKAGVTAYDSMYADVRTWIQNKWIDYVAPQIYWSMSFKIAQYDKLVDWWAGEVAGTGVDLYIGQAPYKLGTTEAGWQSSQEIINQLKYNEKYADIKGSIFFRATHLINNPLGLIPALTAFYQQ</sequence>
<keyword evidence="1 3" id="KW-0732">Signal</keyword>
<evidence type="ECO:0000313" key="6">
    <source>
        <dbReference type="EMBL" id="MEC0243461.1"/>
    </source>
</evidence>
<dbReference type="PANTHER" id="PTHR43405">
    <property type="entry name" value="GLYCOSYL HYDROLASE DIGH"/>
    <property type="match status" value="1"/>
</dbReference>
<evidence type="ECO:0000256" key="3">
    <source>
        <dbReference type="SAM" id="SignalP"/>
    </source>
</evidence>
<dbReference type="RefSeq" id="WP_326091158.1">
    <property type="nucleotide sequence ID" value="NZ_JARLKZ010000023.1"/>
</dbReference>
<evidence type="ECO:0000313" key="7">
    <source>
        <dbReference type="Proteomes" id="UP001344632"/>
    </source>
</evidence>
<proteinExistence type="predicted"/>
<reference evidence="6 7" key="1">
    <citation type="submission" date="2023-03" db="EMBL/GenBank/DDBJ databases">
        <title>Bacillus Genome Sequencing.</title>
        <authorList>
            <person name="Dunlap C."/>
        </authorList>
    </citation>
    <scope>NUCLEOTIDE SEQUENCE [LARGE SCALE GENOMIC DNA]</scope>
    <source>
        <strain evidence="6 7">BD-525</strain>
    </source>
</reference>
<name>A0ABU6GYB6_9BACL</name>
<dbReference type="InterPro" id="IPR003790">
    <property type="entry name" value="GHL10"/>
</dbReference>
<evidence type="ECO:0000259" key="5">
    <source>
        <dbReference type="Pfam" id="PF07833"/>
    </source>
</evidence>
<dbReference type="InterPro" id="IPR052177">
    <property type="entry name" value="Divisome_Glycosyl_Hydrolase"/>
</dbReference>
<accession>A0ABU6GYB6</accession>
<evidence type="ECO:0000256" key="1">
    <source>
        <dbReference type="ARBA" id="ARBA00022729"/>
    </source>
</evidence>
<feature type="signal peptide" evidence="3">
    <location>
        <begin position="1"/>
        <end position="29"/>
    </location>
</feature>
<dbReference type="Proteomes" id="UP001344632">
    <property type="component" value="Unassembled WGS sequence"/>
</dbReference>
<evidence type="ECO:0000259" key="4">
    <source>
        <dbReference type="Pfam" id="PF02638"/>
    </source>
</evidence>
<feature type="domain" description="Copper amine oxidase-like N-terminal" evidence="5">
    <location>
        <begin position="40"/>
        <end position="147"/>
    </location>
</feature>
<dbReference type="PANTHER" id="PTHR43405:SF1">
    <property type="entry name" value="GLYCOSYL HYDROLASE DIGH"/>
    <property type="match status" value="1"/>
</dbReference>
<dbReference type="SUPFAM" id="SSF55383">
    <property type="entry name" value="Copper amine oxidase, domain N"/>
    <property type="match status" value="1"/>
</dbReference>
<dbReference type="InterPro" id="IPR017853">
    <property type="entry name" value="GH"/>
</dbReference>
<dbReference type="Pfam" id="PF02638">
    <property type="entry name" value="GHL10"/>
    <property type="match status" value="1"/>
</dbReference>
<dbReference type="SUPFAM" id="SSF51445">
    <property type="entry name" value="(Trans)glycosidases"/>
    <property type="match status" value="1"/>
</dbReference>
<protein>
    <submittedName>
        <fullName evidence="6">Family 10 glycosylhydrolase</fullName>
    </submittedName>
</protein>
<dbReference type="Pfam" id="PF07833">
    <property type="entry name" value="Cu_amine_oxidN1"/>
    <property type="match status" value="1"/>
</dbReference>
<dbReference type="Gene3D" id="3.20.20.80">
    <property type="entry name" value="Glycosidases"/>
    <property type="match status" value="1"/>
</dbReference>
<dbReference type="InterPro" id="IPR012854">
    <property type="entry name" value="Cu_amine_oxidase-like_N"/>
</dbReference>
<dbReference type="EMBL" id="JARLKZ010000023">
    <property type="protein sequence ID" value="MEC0243461.1"/>
    <property type="molecule type" value="Genomic_DNA"/>
</dbReference>
<comment type="caution">
    <text evidence="6">The sequence shown here is derived from an EMBL/GenBank/DDBJ whole genome shotgun (WGS) entry which is preliminary data.</text>
</comment>
<dbReference type="Gene3D" id="3.30.457.10">
    <property type="entry name" value="Copper amine oxidase-like, N-terminal domain"/>
    <property type="match status" value="1"/>
</dbReference>
<organism evidence="6 7">
    <name type="scientific">Paenibacillus dokdonensis</name>
    <dbReference type="NCBI Taxonomy" id="2567944"/>
    <lineage>
        <taxon>Bacteria</taxon>
        <taxon>Bacillati</taxon>
        <taxon>Bacillota</taxon>
        <taxon>Bacilli</taxon>
        <taxon>Bacillales</taxon>
        <taxon>Paenibacillaceae</taxon>
        <taxon>Paenibacillus</taxon>
    </lineage>
</organism>
<gene>
    <name evidence="6" type="ORF">P4H66_26955</name>
</gene>
<dbReference type="InterPro" id="IPR036582">
    <property type="entry name" value="Mao_N_sf"/>
</dbReference>
<feature type="compositionally biased region" description="Pro residues" evidence="2">
    <location>
        <begin position="157"/>
        <end position="166"/>
    </location>
</feature>